<dbReference type="Proteomes" id="UP000030475">
    <property type="component" value="Unassembled WGS sequence"/>
</dbReference>
<evidence type="ECO:0000313" key="1">
    <source>
        <dbReference type="EMBL" id="KGX05623.1"/>
    </source>
</evidence>
<organism evidence="1 2">
    <name type="scientific">Burkholderia pseudomallei</name>
    <name type="common">Pseudomonas pseudomallei</name>
    <dbReference type="NCBI Taxonomy" id="28450"/>
    <lineage>
        <taxon>Bacteria</taxon>
        <taxon>Pseudomonadati</taxon>
        <taxon>Pseudomonadota</taxon>
        <taxon>Betaproteobacteria</taxon>
        <taxon>Burkholderiales</taxon>
        <taxon>Burkholderiaceae</taxon>
        <taxon>Burkholderia</taxon>
        <taxon>pseudomallei group</taxon>
    </lineage>
</organism>
<name>A0AA40J8D3_BURPE</name>
<reference evidence="1 2" key="1">
    <citation type="submission" date="2014-08" db="EMBL/GenBank/DDBJ databases">
        <authorList>
            <person name="Bunnell A."/>
            <person name="Chain P.S."/>
            <person name="Chertkov O."/>
            <person name="Currie B.J."/>
            <person name="Daligault H.E."/>
            <person name="Davenport K.W."/>
            <person name="Davis C."/>
            <person name="Gleasner C.D."/>
            <person name="Johnson S.L."/>
            <person name="Kaestli M."/>
            <person name="Koren S."/>
            <person name="Kunde Y.A."/>
            <person name="Mayo M."/>
            <person name="McMurry K.K."/>
            <person name="Price E.P."/>
            <person name="Reitenga K.G."/>
            <person name="Robison R."/>
            <person name="Rosovitz M.J."/>
            <person name="Sarovich D.S."/>
            <person name="Teshima H."/>
        </authorList>
    </citation>
    <scope>NUCLEOTIDE SEQUENCE [LARGE SCALE GENOMIC DNA]</scope>
    <source>
        <strain evidence="1 2">MSHR44</strain>
    </source>
</reference>
<dbReference type="EMBL" id="JQIM01000010">
    <property type="protein sequence ID" value="KGX05623.1"/>
    <property type="molecule type" value="Genomic_DNA"/>
</dbReference>
<protein>
    <submittedName>
        <fullName evidence="1">Uncharacterized protein</fullName>
    </submittedName>
</protein>
<sequence>MEIGLTTNRLAQRLGLQPDTLRVALCRHGSYFGVKPLKLPNGRLAWPHDAIERILILNNSPAVN</sequence>
<proteinExistence type="predicted"/>
<accession>A0AA40J8D3</accession>
<comment type="caution">
    <text evidence="1">The sequence shown here is derived from an EMBL/GenBank/DDBJ whole genome shotgun (WGS) entry which is preliminary data.</text>
</comment>
<dbReference type="AlphaFoldDB" id="A0AA40J8D3"/>
<dbReference type="RefSeq" id="WP_038738622.1">
    <property type="nucleotide sequence ID" value="NZ_KN323088.1"/>
</dbReference>
<evidence type="ECO:0000313" key="2">
    <source>
        <dbReference type="Proteomes" id="UP000030475"/>
    </source>
</evidence>
<gene>
    <name evidence="1" type="ORF">Y036_1651</name>
</gene>